<name>L0RD83_9BACT</name>
<dbReference type="SUPFAM" id="SSF109604">
    <property type="entry name" value="HD-domain/PDEase-like"/>
    <property type="match status" value="1"/>
</dbReference>
<reference evidence="2 3" key="1">
    <citation type="submission" date="2012-10" db="EMBL/GenBank/DDBJ databases">
        <authorList>
            <person name="Genoscope - CEA"/>
        </authorList>
    </citation>
    <scope>NUCLEOTIDE SEQUENCE [LARGE SCALE GENOMIC DNA]</scope>
    <source>
        <strain evidence="3">AM13 / DSM 14728</strain>
    </source>
</reference>
<dbReference type="HOGENOM" id="CLU_000445_92_1_7"/>
<dbReference type="Pfam" id="PF11871">
    <property type="entry name" value="DUF3391"/>
    <property type="match status" value="1"/>
</dbReference>
<dbReference type="OrthoDB" id="9802066at2"/>
<dbReference type="Pfam" id="PF13487">
    <property type="entry name" value="HD_5"/>
    <property type="match status" value="1"/>
</dbReference>
<protein>
    <submittedName>
        <fullName evidence="2">Metal dependent phosphohydrolase</fullName>
    </submittedName>
</protein>
<dbReference type="InterPro" id="IPR021812">
    <property type="entry name" value="DUF3391"/>
</dbReference>
<dbReference type="GO" id="GO:0016787">
    <property type="term" value="F:hydrolase activity"/>
    <property type="evidence" value="ECO:0007669"/>
    <property type="project" value="UniProtKB-KW"/>
</dbReference>
<gene>
    <name evidence="2" type="ORF">DESAM_22447</name>
</gene>
<dbReference type="InterPro" id="IPR003607">
    <property type="entry name" value="HD/PDEase_dom"/>
</dbReference>
<sequence length="381" mass="42948">MLEKIKTTHLQVGMFIVCSATGTASLPPNLANEYISSKDDITSILRHNISEVLIDSSKSLRPKNFPQTSYSEEILFAREAYSNVLNCINKMYKVIKNKEQLEIGEYAAEVDPLLESIERNNSASASLTVLAQSDRYLFTHSLNTAILSALLGRYMELSRDTVKELFIAAMLMNIGQVWMQPDLFKKKGKLSLSEFSTIKKHPESGSIYLTEQNDIPDSIVKAVLSHHEKYDGSGYPYGISGNDIPQYARIISICDSYDAMTSDRPYREALTPNTAIKHLYTMTSTSFHPRYLESFIKCIGIYPVGCFVKLSDGRYGVVVTNTPKAPLLPQVKVVFDRKFRAIQPEFLDLSKISGEIKGGNLEIVECIHPKTFKLELDRFLW</sequence>
<dbReference type="PATRIC" id="fig|1121451.3.peg.2662"/>
<dbReference type="Proteomes" id="UP000010808">
    <property type="component" value="Chromosome"/>
</dbReference>
<evidence type="ECO:0000259" key="1">
    <source>
        <dbReference type="PROSITE" id="PS51832"/>
    </source>
</evidence>
<dbReference type="AlphaFoldDB" id="L0RD83"/>
<evidence type="ECO:0000313" key="3">
    <source>
        <dbReference type="Proteomes" id="UP000010808"/>
    </source>
</evidence>
<dbReference type="KEGG" id="dhy:DESAM_22447"/>
<evidence type="ECO:0000313" key="2">
    <source>
        <dbReference type="EMBL" id="CCO24714.1"/>
    </source>
</evidence>
<dbReference type="PROSITE" id="PS51832">
    <property type="entry name" value="HD_GYP"/>
    <property type="match status" value="1"/>
</dbReference>
<dbReference type="EMBL" id="FO203522">
    <property type="protein sequence ID" value="CCO24714.1"/>
    <property type="molecule type" value="Genomic_DNA"/>
</dbReference>
<dbReference type="InterPro" id="IPR037522">
    <property type="entry name" value="HD_GYP_dom"/>
</dbReference>
<dbReference type="PANTHER" id="PTHR43155">
    <property type="entry name" value="CYCLIC DI-GMP PHOSPHODIESTERASE PA4108-RELATED"/>
    <property type="match status" value="1"/>
</dbReference>
<dbReference type="CDD" id="cd00077">
    <property type="entry name" value="HDc"/>
    <property type="match status" value="1"/>
</dbReference>
<dbReference type="SMART" id="SM00471">
    <property type="entry name" value="HDc"/>
    <property type="match status" value="1"/>
</dbReference>
<dbReference type="RefSeq" id="WP_015337314.1">
    <property type="nucleotide sequence ID" value="NC_020055.1"/>
</dbReference>
<keyword evidence="3" id="KW-1185">Reference proteome</keyword>
<dbReference type="PANTHER" id="PTHR43155:SF2">
    <property type="entry name" value="CYCLIC DI-GMP PHOSPHODIESTERASE PA4108"/>
    <property type="match status" value="1"/>
</dbReference>
<proteinExistence type="predicted"/>
<dbReference type="Gene3D" id="1.10.3210.10">
    <property type="entry name" value="Hypothetical protein af1432"/>
    <property type="match status" value="1"/>
</dbReference>
<organism evidence="2 3">
    <name type="scientific">Maridesulfovibrio hydrothermalis AM13 = DSM 14728</name>
    <dbReference type="NCBI Taxonomy" id="1121451"/>
    <lineage>
        <taxon>Bacteria</taxon>
        <taxon>Pseudomonadati</taxon>
        <taxon>Thermodesulfobacteriota</taxon>
        <taxon>Desulfovibrionia</taxon>
        <taxon>Desulfovibrionales</taxon>
        <taxon>Desulfovibrionaceae</taxon>
        <taxon>Maridesulfovibrio</taxon>
    </lineage>
</organism>
<dbReference type="STRING" id="1121451.DESAM_22447"/>
<feature type="domain" description="HD-GYP" evidence="1">
    <location>
        <begin position="115"/>
        <end position="311"/>
    </location>
</feature>
<dbReference type="eggNOG" id="COG2206">
    <property type="taxonomic scope" value="Bacteria"/>
</dbReference>
<accession>L0RD83</accession>
<keyword evidence="2" id="KW-0378">Hydrolase</keyword>